<protein>
    <recommendedName>
        <fullName evidence="4">DUF3313 domain-containing protein</fullName>
    </recommendedName>
</protein>
<evidence type="ECO:0000313" key="3">
    <source>
        <dbReference type="Proteomes" id="UP000704176"/>
    </source>
</evidence>
<proteinExistence type="predicted"/>
<evidence type="ECO:0000313" key="2">
    <source>
        <dbReference type="EMBL" id="MBZ6075518.1"/>
    </source>
</evidence>
<dbReference type="PROSITE" id="PS51257">
    <property type="entry name" value="PROKAR_LIPOPROTEIN"/>
    <property type="match status" value="1"/>
</dbReference>
<dbReference type="Proteomes" id="UP000704176">
    <property type="component" value="Unassembled WGS sequence"/>
</dbReference>
<comment type="caution">
    <text evidence="2">The sequence shown here is derived from an EMBL/GenBank/DDBJ whole genome shotgun (WGS) entry which is preliminary data.</text>
</comment>
<gene>
    <name evidence="2" type="ORF">K9B37_04325</name>
</gene>
<keyword evidence="1" id="KW-0732">Signal</keyword>
<name>A0ABS7VKP6_9HYPH</name>
<evidence type="ECO:0008006" key="4">
    <source>
        <dbReference type="Google" id="ProtNLM"/>
    </source>
</evidence>
<dbReference type="EMBL" id="JAIRBM010000002">
    <property type="protein sequence ID" value="MBZ6075518.1"/>
    <property type="molecule type" value="Genomic_DNA"/>
</dbReference>
<sequence length="196" mass="21034">MLRRLFLLAALGLGLAACVTASNSLAPDQIPTLRLERVTVGFAPNARIWWGDGERAYAASKGLPVHEAEELGKTPEGQAYVRGLVEAKLRDEMTRQLAGNLNGTRPVRIEVTVKELNIASTIQKILVGGSYALRADVNLVDAKSGALLLAFSDQSAALGANGGLLGVLVDKALLAEPIDLIVKSYTSQYRNWLLRN</sequence>
<feature type="signal peptide" evidence="1">
    <location>
        <begin position="1"/>
        <end position="26"/>
    </location>
</feature>
<dbReference type="RefSeq" id="WP_224311549.1">
    <property type="nucleotide sequence ID" value="NZ_JAIRBM010000002.1"/>
</dbReference>
<accession>A0ABS7VKP6</accession>
<feature type="chain" id="PRO_5045090124" description="DUF3313 domain-containing protein" evidence="1">
    <location>
        <begin position="27"/>
        <end position="196"/>
    </location>
</feature>
<organism evidence="2 3">
    <name type="scientific">Microvirga puerhi</name>
    <dbReference type="NCBI Taxonomy" id="2876078"/>
    <lineage>
        <taxon>Bacteria</taxon>
        <taxon>Pseudomonadati</taxon>
        <taxon>Pseudomonadota</taxon>
        <taxon>Alphaproteobacteria</taxon>
        <taxon>Hyphomicrobiales</taxon>
        <taxon>Methylobacteriaceae</taxon>
        <taxon>Microvirga</taxon>
    </lineage>
</organism>
<reference evidence="2 3" key="1">
    <citation type="submission" date="2021-09" db="EMBL/GenBank/DDBJ databases">
        <title>The complete genome sequence of a new microorganism.</title>
        <authorList>
            <person name="Zi Z."/>
        </authorList>
    </citation>
    <scope>NUCLEOTIDE SEQUENCE [LARGE SCALE GENOMIC DNA]</scope>
    <source>
        <strain evidence="2 3">WGZ8</strain>
    </source>
</reference>
<keyword evidence="3" id="KW-1185">Reference proteome</keyword>
<evidence type="ECO:0000256" key="1">
    <source>
        <dbReference type="SAM" id="SignalP"/>
    </source>
</evidence>